<feature type="non-terminal residue" evidence="1">
    <location>
        <position position="64"/>
    </location>
</feature>
<protein>
    <submittedName>
        <fullName evidence="1">Uncharacterized protein</fullName>
    </submittedName>
</protein>
<feature type="non-terminal residue" evidence="1">
    <location>
        <position position="1"/>
    </location>
</feature>
<organism evidence="1 2">
    <name type="scientific">Taxus chinensis</name>
    <name type="common">Chinese yew</name>
    <name type="synonym">Taxus wallichiana var. chinensis</name>
    <dbReference type="NCBI Taxonomy" id="29808"/>
    <lineage>
        <taxon>Eukaryota</taxon>
        <taxon>Viridiplantae</taxon>
        <taxon>Streptophyta</taxon>
        <taxon>Embryophyta</taxon>
        <taxon>Tracheophyta</taxon>
        <taxon>Spermatophyta</taxon>
        <taxon>Pinopsida</taxon>
        <taxon>Pinidae</taxon>
        <taxon>Conifers II</taxon>
        <taxon>Cupressales</taxon>
        <taxon>Taxaceae</taxon>
        <taxon>Taxus</taxon>
    </lineage>
</organism>
<gene>
    <name evidence="1" type="ORF">KI387_018019</name>
</gene>
<proteinExistence type="predicted"/>
<comment type="caution">
    <text evidence="1">The sequence shown here is derived from an EMBL/GenBank/DDBJ whole genome shotgun (WGS) entry which is preliminary data.</text>
</comment>
<name>A0AA38GKG6_TAXCH</name>
<evidence type="ECO:0000313" key="1">
    <source>
        <dbReference type="EMBL" id="KAH9323380.1"/>
    </source>
</evidence>
<dbReference type="AlphaFoldDB" id="A0AA38GKG6"/>
<keyword evidence="2" id="KW-1185">Reference proteome</keyword>
<evidence type="ECO:0000313" key="2">
    <source>
        <dbReference type="Proteomes" id="UP000824469"/>
    </source>
</evidence>
<reference evidence="1 2" key="1">
    <citation type="journal article" date="2021" name="Nat. Plants">
        <title>The Taxus genome provides insights into paclitaxel biosynthesis.</title>
        <authorList>
            <person name="Xiong X."/>
            <person name="Gou J."/>
            <person name="Liao Q."/>
            <person name="Li Y."/>
            <person name="Zhou Q."/>
            <person name="Bi G."/>
            <person name="Li C."/>
            <person name="Du R."/>
            <person name="Wang X."/>
            <person name="Sun T."/>
            <person name="Guo L."/>
            <person name="Liang H."/>
            <person name="Lu P."/>
            <person name="Wu Y."/>
            <person name="Zhang Z."/>
            <person name="Ro D.K."/>
            <person name="Shang Y."/>
            <person name="Huang S."/>
            <person name="Yan J."/>
        </authorList>
    </citation>
    <scope>NUCLEOTIDE SEQUENCE [LARGE SCALE GENOMIC DNA]</scope>
    <source>
        <strain evidence="1">Ta-2019</strain>
    </source>
</reference>
<sequence>TPAVGLVLEVAHKGHVLLGNAVSCSGTFPGEPQRGSVPDLFQIRSNKLIFSCNEQFARQNESLR</sequence>
<dbReference type="EMBL" id="JAHRHJ020000003">
    <property type="protein sequence ID" value="KAH9323380.1"/>
    <property type="molecule type" value="Genomic_DNA"/>
</dbReference>
<accession>A0AA38GKG6</accession>
<dbReference type="Proteomes" id="UP000824469">
    <property type="component" value="Unassembled WGS sequence"/>
</dbReference>